<protein>
    <submittedName>
        <fullName evidence="2">Uncharacterized protein</fullName>
    </submittedName>
</protein>
<feature type="region of interest" description="Disordered" evidence="1">
    <location>
        <begin position="164"/>
        <end position="194"/>
    </location>
</feature>
<dbReference type="EMBL" id="HBFB01007259">
    <property type="protein sequence ID" value="CAD8670335.1"/>
    <property type="molecule type" value="Transcribed_RNA"/>
</dbReference>
<sequence>MMQAGKHLPWLASALSQRSATPMMAAAQHACAQPSSSAWASDQSITAEPRSCGCRDCMPAHISHAASSSAAPATSTLAATFTARPAASRSWVRSFASSTETDPVLVAGSSGPEAEANWAAWRAKNNFRRCADGRVQLIAKNGCVWDIKVDMRVAGAVLMRRMLPHEGGPAPPPAAPPASDSKEGKQEEDEEGGGGVFYIVSDDLQQVDLSSDHVVQQLFSNGNWEGVKAGLLTRVQPNPSDPKQKDAKEPNKPPQFTTVKLSRGQFLQLVTILQEQE</sequence>
<proteinExistence type="predicted"/>
<feature type="region of interest" description="Disordered" evidence="1">
    <location>
        <begin position="233"/>
        <end position="260"/>
    </location>
</feature>
<feature type="compositionally biased region" description="Basic and acidic residues" evidence="1">
    <location>
        <begin position="242"/>
        <end position="251"/>
    </location>
</feature>
<dbReference type="AlphaFoldDB" id="A0A7S0R8I2"/>
<evidence type="ECO:0000313" key="2">
    <source>
        <dbReference type="EMBL" id="CAD8670335.1"/>
    </source>
</evidence>
<name>A0A7S0R8I2_9CHLO</name>
<accession>A0A7S0R8I2</accession>
<evidence type="ECO:0000256" key="1">
    <source>
        <dbReference type="SAM" id="MobiDB-lite"/>
    </source>
</evidence>
<gene>
    <name evidence="2" type="ORF">CLEI1391_LOCUS4085</name>
</gene>
<organism evidence="2">
    <name type="scientific">Chlamydomonas leiostraca</name>
    <dbReference type="NCBI Taxonomy" id="1034604"/>
    <lineage>
        <taxon>Eukaryota</taxon>
        <taxon>Viridiplantae</taxon>
        <taxon>Chlorophyta</taxon>
        <taxon>core chlorophytes</taxon>
        <taxon>Chlorophyceae</taxon>
        <taxon>CS clade</taxon>
        <taxon>Chlamydomonadales</taxon>
        <taxon>Chlamydomonadaceae</taxon>
        <taxon>Chlamydomonas</taxon>
    </lineage>
</organism>
<reference evidence="2" key="1">
    <citation type="submission" date="2021-01" db="EMBL/GenBank/DDBJ databases">
        <authorList>
            <person name="Corre E."/>
            <person name="Pelletier E."/>
            <person name="Niang G."/>
            <person name="Scheremetjew M."/>
            <person name="Finn R."/>
            <person name="Kale V."/>
            <person name="Holt S."/>
            <person name="Cochrane G."/>
            <person name="Meng A."/>
            <person name="Brown T."/>
            <person name="Cohen L."/>
        </authorList>
    </citation>
    <scope>NUCLEOTIDE SEQUENCE</scope>
    <source>
        <strain evidence="2">SAG 11-49</strain>
    </source>
</reference>